<organism evidence="1 2">
    <name type="scientific">Listeria weihenstephanensis</name>
    <dbReference type="NCBI Taxonomy" id="1006155"/>
    <lineage>
        <taxon>Bacteria</taxon>
        <taxon>Bacillati</taxon>
        <taxon>Bacillota</taxon>
        <taxon>Bacilli</taxon>
        <taxon>Bacillales</taxon>
        <taxon>Listeriaceae</taxon>
        <taxon>Listeria</taxon>
    </lineage>
</organism>
<dbReference type="AlphaFoldDB" id="A0A841ZC87"/>
<dbReference type="RefSeq" id="WP_185427710.1">
    <property type="nucleotide sequence ID" value="NZ_JAARRL010000053.1"/>
</dbReference>
<comment type="caution">
    <text evidence="1">The sequence shown here is derived from an EMBL/GenBank/DDBJ whole genome shotgun (WGS) entry which is preliminary data.</text>
</comment>
<dbReference type="Proteomes" id="UP000564536">
    <property type="component" value="Unassembled WGS sequence"/>
</dbReference>
<gene>
    <name evidence="1" type="ORF">HB943_16340</name>
</gene>
<proteinExistence type="predicted"/>
<sequence length="333" mass="38233">MAKLLRLNENFNSLDVVKEKLLPLTHIKSVNGLSVEELNDLPEDDRIYISKWLTKDHHLAEIRSYSPTESCSNNTKSEIRYMVGRAYIEYRRNKQRDSMGNLLPKTDRINLVKIDVIFFERDSGIDAIICTPDNHINKVKALISDENICKGYSKNNINSDEFYWLYYRYSTKKKVLNNDISLINITSFTGNIFDEHHTIYGKSDNTTDLIVTKAFVCSGSNPFTNMKISIAIGLTLIDFLVNRESDIRIDVESNIPQELADMNKEIALPLYLLSYLLPKIRELYINDAFTDDLNIKIDFSKMLGLEVIKAIMTHNDINAKELASDTEPMISVD</sequence>
<evidence type="ECO:0000313" key="2">
    <source>
        <dbReference type="Proteomes" id="UP000564536"/>
    </source>
</evidence>
<dbReference type="EMBL" id="JAARRL010000053">
    <property type="protein sequence ID" value="MBC1502172.1"/>
    <property type="molecule type" value="Genomic_DNA"/>
</dbReference>
<evidence type="ECO:0000313" key="1">
    <source>
        <dbReference type="EMBL" id="MBC1502172.1"/>
    </source>
</evidence>
<accession>A0A841ZC87</accession>
<reference evidence="1 2" key="1">
    <citation type="submission" date="2020-03" db="EMBL/GenBank/DDBJ databases">
        <title>Soil Listeria distribution.</title>
        <authorList>
            <person name="Liao J."/>
            <person name="Wiedmann M."/>
        </authorList>
    </citation>
    <scope>NUCLEOTIDE SEQUENCE [LARGE SCALE GENOMIC DNA]</scope>
    <source>
        <strain evidence="1 2">FSL L7-1523</strain>
    </source>
</reference>
<protein>
    <submittedName>
        <fullName evidence="1">Uncharacterized protein</fullName>
    </submittedName>
</protein>
<name>A0A841ZC87_9LIST</name>